<protein>
    <recommendedName>
        <fullName evidence="4">HTH marR-type domain-containing protein</fullName>
    </recommendedName>
</protein>
<proteinExistence type="predicted"/>
<dbReference type="InterPro" id="IPR036390">
    <property type="entry name" value="WH_DNA-bd_sf"/>
</dbReference>
<comment type="caution">
    <text evidence="2">The sequence shown here is derived from an EMBL/GenBank/DDBJ whole genome shotgun (WGS) entry which is preliminary data.</text>
</comment>
<dbReference type="KEGG" id="elq:Ga0102493_11561"/>
<dbReference type="InterPro" id="IPR036388">
    <property type="entry name" value="WH-like_DNA-bd_sf"/>
</dbReference>
<feature type="compositionally biased region" description="Basic and acidic residues" evidence="1">
    <location>
        <begin position="1"/>
        <end position="15"/>
    </location>
</feature>
<evidence type="ECO:0000256" key="1">
    <source>
        <dbReference type="SAM" id="MobiDB-lite"/>
    </source>
</evidence>
<dbReference type="EMBL" id="JMIX01000004">
    <property type="protein sequence ID" value="KEO96669.1"/>
    <property type="molecule type" value="Genomic_DNA"/>
</dbReference>
<dbReference type="AlphaFoldDB" id="A0A074MT65"/>
<gene>
    <name evidence="2" type="ORF">EH32_08280</name>
</gene>
<feature type="region of interest" description="Disordered" evidence="1">
    <location>
        <begin position="1"/>
        <end position="47"/>
    </location>
</feature>
<name>A0A074MT65_9SPHN</name>
<dbReference type="Gene3D" id="1.10.10.10">
    <property type="entry name" value="Winged helix-like DNA-binding domain superfamily/Winged helix DNA-binding domain"/>
    <property type="match status" value="1"/>
</dbReference>
<dbReference type="RefSeq" id="WP_051697717.1">
    <property type="nucleotide sequence ID" value="NZ_CP017057.1"/>
</dbReference>
<dbReference type="Proteomes" id="UP000027866">
    <property type="component" value="Unassembled WGS sequence"/>
</dbReference>
<dbReference type="OrthoDB" id="7594920at2"/>
<evidence type="ECO:0000313" key="3">
    <source>
        <dbReference type="Proteomes" id="UP000027866"/>
    </source>
</evidence>
<evidence type="ECO:0000313" key="2">
    <source>
        <dbReference type="EMBL" id="KEO96669.1"/>
    </source>
</evidence>
<organism evidence="2 3">
    <name type="scientific">Erythrobacter litoralis</name>
    <dbReference type="NCBI Taxonomy" id="39960"/>
    <lineage>
        <taxon>Bacteria</taxon>
        <taxon>Pseudomonadati</taxon>
        <taxon>Pseudomonadota</taxon>
        <taxon>Alphaproteobacteria</taxon>
        <taxon>Sphingomonadales</taxon>
        <taxon>Erythrobacteraceae</taxon>
        <taxon>Erythrobacter/Porphyrobacter group</taxon>
        <taxon>Erythrobacter</taxon>
    </lineage>
</organism>
<accession>A0A074MT65</accession>
<sequence length="153" mass="17338">MANNRSEKPFEHTESGRLSPVESAPEGEEATASSCLADSEKQERSTLDEAVRSYELRRVRDRVFEDLSIFGEPPWDMLLYLYIHEAREQLVSVDQLIICLAASKTMASRWLKALENAGLIRTTDFGPEGCLRRVSLTSDGYERMTRCLSHLPV</sequence>
<reference evidence="2 3" key="1">
    <citation type="submission" date="2014-04" db="EMBL/GenBank/DDBJ databases">
        <title>A comprehensive comparison of genomes of Erythrobacter spp. Strains.</title>
        <authorList>
            <person name="Zheng Q."/>
        </authorList>
    </citation>
    <scope>NUCLEOTIDE SEQUENCE [LARGE SCALE GENOMIC DNA]</scope>
    <source>
        <strain evidence="2 3">DSM 8509</strain>
    </source>
</reference>
<keyword evidence="3" id="KW-1185">Reference proteome</keyword>
<feature type="compositionally biased region" description="Basic and acidic residues" evidence="1">
    <location>
        <begin position="38"/>
        <end position="47"/>
    </location>
</feature>
<evidence type="ECO:0008006" key="4">
    <source>
        <dbReference type="Google" id="ProtNLM"/>
    </source>
</evidence>
<dbReference type="SUPFAM" id="SSF46785">
    <property type="entry name" value="Winged helix' DNA-binding domain"/>
    <property type="match status" value="1"/>
</dbReference>